<feature type="compositionally biased region" description="Basic residues" evidence="1">
    <location>
        <begin position="163"/>
        <end position="177"/>
    </location>
</feature>
<protein>
    <recommendedName>
        <fullName evidence="2">PCIF1 WW domain-containing protein</fullName>
    </recommendedName>
</protein>
<dbReference type="EMBL" id="JALLAZ020001209">
    <property type="protein sequence ID" value="KAL3778569.1"/>
    <property type="molecule type" value="Genomic_DNA"/>
</dbReference>
<evidence type="ECO:0000259" key="2">
    <source>
        <dbReference type="Pfam" id="PF12237"/>
    </source>
</evidence>
<evidence type="ECO:0000313" key="4">
    <source>
        <dbReference type="Proteomes" id="UP001530315"/>
    </source>
</evidence>
<proteinExistence type="predicted"/>
<feature type="compositionally biased region" description="Basic and acidic residues" evidence="1">
    <location>
        <begin position="518"/>
        <end position="527"/>
    </location>
</feature>
<dbReference type="Pfam" id="PF12237">
    <property type="entry name" value="PCIF1_WW"/>
    <property type="match status" value="1"/>
</dbReference>
<feature type="compositionally biased region" description="Basic residues" evidence="1">
    <location>
        <begin position="535"/>
        <end position="546"/>
    </location>
</feature>
<gene>
    <name evidence="3" type="ORF">ACHAW5_007024</name>
</gene>
<comment type="caution">
    <text evidence="3">The sequence shown here is derived from an EMBL/GenBank/DDBJ whole genome shotgun (WGS) entry which is preliminary data.</text>
</comment>
<feature type="compositionally biased region" description="Gly residues" evidence="1">
    <location>
        <begin position="135"/>
        <end position="146"/>
    </location>
</feature>
<feature type="region of interest" description="Disordered" evidence="1">
    <location>
        <begin position="124"/>
        <end position="200"/>
    </location>
</feature>
<feature type="region of interest" description="Disordered" evidence="1">
    <location>
        <begin position="514"/>
        <end position="553"/>
    </location>
</feature>
<evidence type="ECO:0000313" key="3">
    <source>
        <dbReference type="EMBL" id="KAL3778569.1"/>
    </source>
</evidence>
<dbReference type="AlphaFoldDB" id="A0ABD3NRG6"/>
<dbReference type="InterPro" id="IPR022035">
    <property type="entry name" value="PCIF1_WW"/>
</dbReference>
<dbReference type="PANTHER" id="PTHR21727:SF0">
    <property type="entry name" value="MRNA (2'-O-METHYLADENOSINE-N(6)-)-METHYLTRANSFERASE"/>
    <property type="match status" value="1"/>
</dbReference>
<dbReference type="Proteomes" id="UP001530315">
    <property type="component" value="Unassembled WGS sequence"/>
</dbReference>
<name>A0ABD3NRG6_9STRA</name>
<keyword evidence="4" id="KW-1185">Reference proteome</keyword>
<dbReference type="PANTHER" id="PTHR21727">
    <property type="entry name" value="PHOSPHORYLATED CTD INTERACTING FACTOR 1"/>
    <property type="match status" value="1"/>
</dbReference>
<evidence type="ECO:0000256" key="1">
    <source>
        <dbReference type="SAM" id="MobiDB-lite"/>
    </source>
</evidence>
<feature type="domain" description="PCIF1 WW" evidence="2">
    <location>
        <begin position="265"/>
        <end position="417"/>
    </location>
</feature>
<organism evidence="3 4">
    <name type="scientific">Stephanodiscus triporus</name>
    <dbReference type="NCBI Taxonomy" id="2934178"/>
    <lineage>
        <taxon>Eukaryota</taxon>
        <taxon>Sar</taxon>
        <taxon>Stramenopiles</taxon>
        <taxon>Ochrophyta</taxon>
        <taxon>Bacillariophyta</taxon>
        <taxon>Coscinodiscophyceae</taxon>
        <taxon>Thalassiosirophycidae</taxon>
        <taxon>Stephanodiscales</taxon>
        <taxon>Stephanodiscaceae</taxon>
        <taxon>Stephanodiscus</taxon>
    </lineage>
</organism>
<accession>A0ABD3NRG6</accession>
<sequence length="553" mass="58846">MVVDGADVDADLVTEVRRASLVRSLRGTLSASCRAAGFVAPTYTWERWQSRCKLRELLSPPSSSSSVAASDEVLPCDARVDDGCVADLVRGGCEPAEAAAIVAALGRAAADAARELADFSASLLSLPPSTPTPGLAGGGGGSGSDGTGEKGCDTDESGEGLSNRRRKRIKLRRRRAMRTAAAAATRDGVDGLAGGGGRKRQRTSLLEQEVALHTVQVRSHRHSVDFSLRSGGKRLFKLNHGHYEKLRMLMAASCGGGGGDGGVSESDFHKLVYCVLSRYHSVLGHGFQMALGEQAFDVLRAWFDVRFECFASPLNCTCSSYASAFPLTDRCFGAVGNFFSLRPSSGSFEANPPFIAEVMSAMVAHIHMLLRDATGPMSFVVIVPGWLDDPSWAALSASSFKCAFFLVAAADHGFCDGAQHQRQDRYRESTYDTGVFVLQNRQGKMKWPVIRTAESAAAALALGKGTHCNSSVSSAVCSDSGIAMASRDSSASDMSVEVPLRRAMARAIPTEMMRLRRLRDGRGHGDLDGGGGVYRGKKANKSSGKKRSIDDDD</sequence>
<reference evidence="3 4" key="1">
    <citation type="submission" date="2024-10" db="EMBL/GenBank/DDBJ databases">
        <title>Updated reference genomes for cyclostephanoid diatoms.</title>
        <authorList>
            <person name="Roberts W.R."/>
            <person name="Alverson A.J."/>
        </authorList>
    </citation>
    <scope>NUCLEOTIDE SEQUENCE [LARGE SCALE GENOMIC DNA]</scope>
    <source>
        <strain evidence="3 4">AJA276-08</strain>
    </source>
</reference>
<dbReference type="InterPro" id="IPR039881">
    <property type="entry name" value="PCIF1-like"/>
</dbReference>